<gene>
    <name evidence="5" type="ORF">WJX74_007885</name>
</gene>
<dbReference type="AlphaFoldDB" id="A0AAW1RDR7"/>
<evidence type="ECO:0000256" key="1">
    <source>
        <dbReference type="ARBA" id="ARBA00006190"/>
    </source>
</evidence>
<dbReference type="GO" id="GO:0032511">
    <property type="term" value="P:late endosome to vacuole transport via multivesicular body sorting pathway"/>
    <property type="evidence" value="ECO:0007669"/>
    <property type="project" value="TreeGrafter"/>
</dbReference>
<dbReference type="Gene3D" id="6.10.250.1710">
    <property type="match status" value="1"/>
</dbReference>
<feature type="compositionally biased region" description="Acidic residues" evidence="4">
    <location>
        <begin position="165"/>
        <end position="177"/>
    </location>
</feature>
<dbReference type="PANTHER" id="PTHR22761">
    <property type="entry name" value="CHARGED MULTIVESICULAR BODY PROTEIN"/>
    <property type="match status" value="1"/>
</dbReference>
<feature type="region of interest" description="Disordered" evidence="4">
    <location>
        <begin position="1"/>
        <end position="25"/>
    </location>
</feature>
<keyword evidence="6" id="KW-1185">Reference proteome</keyword>
<protein>
    <recommendedName>
        <fullName evidence="7">Charged multivesicular body protein 5</fullName>
    </recommendedName>
</protein>
<proteinExistence type="inferred from homology"/>
<dbReference type="Pfam" id="PF03357">
    <property type="entry name" value="Snf7"/>
    <property type="match status" value="1"/>
</dbReference>
<organism evidence="5 6">
    <name type="scientific">Apatococcus lobatus</name>
    <dbReference type="NCBI Taxonomy" id="904363"/>
    <lineage>
        <taxon>Eukaryota</taxon>
        <taxon>Viridiplantae</taxon>
        <taxon>Chlorophyta</taxon>
        <taxon>core chlorophytes</taxon>
        <taxon>Trebouxiophyceae</taxon>
        <taxon>Chlorellales</taxon>
        <taxon>Chlorellaceae</taxon>
        <taxon>Apatococcus</taxon>
    </lineage>
</organism>
<reference evidence="5 6" key="1">
    <citation type="journal article" date="2024" name="Nat. Commun.">
        <title>Phylogenomics reveals the evolutionary origins of lichenization in chlorophyte algae.</title>
        <authorList>
            <person name="Puginier C."/>
            <person name="Libourel C."/>
            <person name="Otte J."/>
            <person name="Skaloud P."/>
            <person name="Haon M."/>
            <person name="Grisel S."/>
            <person name="Petersen M."/>
            <person name="Berrin J.G."/>
            <person name="Delaux P.M."/>
            <person name="Dal Grande F."/>
            <person name="Keller J."/>
        </authorList>
    </citation>
    <scope>NUCLEOTIDE SEQUENCE [LARGE SCALE GENOMIC DNA]</scope>
    <source>
        <strain evidence="5 6">SAG 2145</strain>
    </source>
</reference>
<evidence type="ECO:0008006" key="7">
    <source>
        <dbReference type="Google" id="ProtNLM"/>
    </source>
</evidence>
<keyword evidence="2 3" id="KW-0175">Coiled coil</keyword>
<name>A0AAW1RDR7_9CHLO</name>
<dbReference type="GO" id="GO:0006900">
    <property type="term" value="P:vesicle budding from membrane"/>
    <property type="evidence" value="ECO:0007669"/>
    <property type="project" value="TreeGrafter"/>
</dbReference>
<dbReference type="EMBL" id="JALJOS010000013">
    <property type="protein sequence ID" value="KAK9831748.1"/>
    <property type="molecule type" value="Genomic_DNA"/>
</dbReference>
<comment type="similarity">
    <text evidence="1">Belongs to the SNF7 family.</text>
</comment>
<dbReference type="InterPro" id="IPR005024">
    <property type="entry name" value="Snf7_fam"/>
</dbReference>
<dbReference type="PANTHER" id="PTHR22761:SF12">
    <property type="entry name" value="CHARGED MULTIVESICULAR BODY PROTEIN 5"/>
    <property type="match status" value="1"/>
</dbReference>
<evidence type="ECO:0000313" key="6">
    <source>
        <dbReference type="Proteomes" id="UP001438707"/>
    </source>
</evidence>
<evidence type="ECO:0000256" key="2">
    <source>
        <dbReference type="ARBA" id="ARBA00023054"/>
    </source>
</evidence>
<sequence length="224" mass="25320">MRRIFGSKKEKVPAPSIDEANGKLTTRGDVLDDKIRKLDEQLMKHKEVIKRARGPAAEAAKRRALQVLKQKRMLETQREQLYNQQMNMEQTSFAVQNMQDNIAQVRAMKAANKDLKGAFKSKELNIDNIERMNDDMADMMDMHNEIQDALGQNYALPEDVDEEDLMGELDALEDELSSEPTTGASVPSYLQEPDLPSAPMGRPQASHQHEAEDEFGLPAVPQRT</sequence>
<evidence type="ECO:0000256" key="3">
    <source>
        <dbReference type="SAM" id="Coils"/>
    </source>
</evidence>
<evidence type="ECO:0000313" key="5">
    <source>
        <dbReference type="EMBL" id="KAK9831748.1"/>
    </source>
</evidence>
<feature type="coiled-coil region" evidence="3">
    <location>
        <begin position="57"/>
        <end position="91"/>
    </location>
</feature>
<dbReference type="Gene3D" id="1.10.287.1060">
    <property type="entry name" value="ESAT-6-like"/>
    <property type="match status" value="1"/>
</dbReference>
<comment type="caution">
    <text evidence="5">The sequence shown here is derived from an EMBL/GenBank/DDBJ whole genome shotgun (WGS) entry which is preliminary data.</text>
</comment>
<accession>A0AAW1RDR7</accession>
<dbReference type="Proteomes" id="UP001438707">
    <property type="component" value="Unassembled WGS sequence"/>
</dbReference>
<evidence type="ECO:0000256" key="4">
    <source>
        <dbReference type="SAM" id="MobiDB-lite"/>
    </source>
</evidence>
<dbReference type="GO" id="GO:0005771">
    <property type="term" value="C:multivesicular body"/>
    <property type="evidence" value="ECO:0007669"/>
    <property type="project" value="TreeGrafter"/>
</dbReference>
<feature type="region of interest" description="Disordered" evidence="4">
    <location>
        <begin position="165"/>
        <end position="224"/>
    </location>
</feature>